<organism evidence="3 4">
    <name type="scientific">Trichogramma brassicae</name>
    <dbReference type="NCBI Taxonomy" id="86971"/>
    <lineage>
        <taxon>Eukaryota</taxon>
        <taxon>Metazoa</taxon>
        <taxon>Ecdysozoa</taxon>
        <taxon>Arthropoda</taxon>
        <taxon>Hexapoda</taxon>
        <taxon>Insecta</taxon>
        <taxon>Pterygota</taxon>
        <taxon>Neoptera</taxon>
        <taxon>Endopterygota</taxon>
        <taxon>Hymenoptera</taxon>
        <taxon>Apocrita</taxon>
        <taxon>Proctotrupomorpha</taxon>
        <taxon>Chalcidoidea</taxon>
        <taxon>Trichogrammatidae</taxon>
        <taxon>Trichogramma</taxon>
    </lineage>
</organism>
<dbReference type="InterPro" id="IPR048407">
    <property type="entry name" value="Dumpy_DPY"/>
</dbReference>
<keyword evidence="1" id="KW-0245">EGF-like domain</keyword>
<dbReference type="Gene3D" id="2.10.25.10">
    <property type="entry name" value="Laminin"/>
    <property type="match status" value="1"/>
</dbReference>
<dbReference type="Pfam" id="PF21164">
    <property type="entry name" value="Dumpy_DPY"/>
    <property type="match status" value="1"/>
</dbReference>
<keyword evidence="4" id="KW-1185">Reference proteome</keyword>
<dbReference type="SMART" id="SM00181">
    <property type="entry name" value="EGF"/>
    <property type="match status" value="7"/>
</dbReference>
<protein>
    <recommendedName>
        <fullName evidence="2">EGF-like domain-containing protein</fullName>
    </recommendedName>
</protein>
<evidence type="ECO:0000313" key="3">
    <source>
        <dbReference type="EMBL" id="CAB0036558.1"/>
    </source>
</evidence>
<dbReference type="PANTHER" id="PTHR22963">
    <property type="entry name" value="ENDOGLIN-RELATED"/>
    <property type="match status" value="1"/>
</dbReference>
<feature type="domain" description="EGF-like" evidence="2">
    <location>
        <begin position="113"/>
        <end position="153"/>
    </location>
</feature>
<dbReference type="PANTHER" id="PTHR22963:SF38">
    <property type="entry name" value="LP13770P"/>
    <property type="match status" value="1"/>
</dbReference>
<comment type="caution">
    <text evidence="1">Lacks conserved residue(s) required for the propagation of feature annotation.</text>
</comment>
<dbReference type="EMBL" id="CADCXV010000820">
    <property type="protein sequence ID" value="CAB0036558.1"/>
    <property type="molecule type" value="Genomic_DNA"/>
</dbReference>
<dbReference type="SUPFAM" id="SSF90148">
    <property type="entry name" value="DPY module"/>
    <property type="match status" value="1"/>
</dbReference>
<reference evidence="3 4" key="1">
    <citation type="submission" date="2020-02" db="EMBL/GenBank/DDBJ databases">
        <authorList>
            <person name="Ferguson B K."/>
        </authorList>
    </citation>
    <scope>NUCLEOTIDE SEQUENCE [LARGE SCALE GENOMIC DNA]</scope>
</reference>
<dbReference type="OrthoDB" id="4405280at2759"/>
<feature type="disulfide bond" evidence="1">
    <location>
        <begin position="76"/>
        <end position="86"/>
    </location>
</feature>
<sequence>MTLIIHAVIASSGSSCDTHTCGINARCTISEGRPVCSCLNLHMGDPLHRCERVECLINEDCIGSRVCSSNKCVDPCAYACGTNALCHTKGHVPVCTCPPGYTGNPSNKCIYDPEAPCKDPNPCGVNTKCEVINGVATCSCLPGYRGRPLEGCRHECDNDFDCPNHLHCSANFRCENPCLSQCGESAECDVVNHRAKCTCPKSWLGNPLISCRPECTHHSDCPAGKPACHYLKCVNPCDGVCGTHANCELQDITPVCSCPKDRTGDPFTFCRPFTDGKLFSPIDSSPTSAALILLVYVIAEDLCQPNPCGTNAECRPGHDNTGKKRPVCTCPHGYLGNALISCQRGECIQDSECPDNRACINFSCQNPCTGRECGLNASCSPRRHIAVCTCDDGYRGDALFACNPIESGSSRTAKYVGRYGRLCSTC</sequence>
<dbReference type="AlphaFoldDB" id="A0A6H5IHI2"/>
<dbReference type="PROSITE" id="PS50026">
    <property type="entry name" value="EGF_3"/>
    <property type="match status" value="3"/>
</dbReference>
<proteinExistence type="predicted"/>
<dbReference type="PROSITE" id="PS01186">
    <property type="entry name" value="EGF_2"/>
    <property type="match status" value="4"/>
</dbReference>
<evidence type="ECO:0000313" key="4">
    <source>
        <dbReference type="Proteomes" id="UP000479190"/>
    </source>
</evidence>
<evidence type="ECO:0000259" key="2">
    <source>
        <dbReference type="PROSITE" id="PS50026"/>
    </source>
</evidence>
<keyword evidence="1" id="KW-1015">Disulfide bond</keyword>
<accession>A0A6H5IHI2</accession>
<dbReference type="InterPro" id="IPR000742">
    <property type="entry name" value="EGF"/>
</dbReference>
<gene>
    <name evidence="3" type="ORF">TBRA_LOCUS8422</name>
</gene>
<name>A0A6H5IHI2_9HYME</name>
<dbReference type="Proteomes" id="UP000479190">
    <property type="component" value="Unassembled WGS sequence"/>
</dbReference>
<feature type="domain" description="EGF-like" evidence="2">
    <location>
        <begin position="73"/>
        <end position="110"/>
    </location>
</feature>
<evidence type="ECO:0000256" key="1">
    <source>
        <dbReference type="PROSITE-ProRule" id="PRU00076"/>
    </source>
</evidence>
<feature type="domain" description="EGF-like" evidence="2">
    <location>
        <begin position="299"/>
        <end position="343"/>
    </location>
</feature>